<dbReference type="EC" id="6.6.1.2" evidence="2"/>
<dbReference type="Proteomes" id="UP000048289">
    <property type="component" value="Unassembled WGS sequence"/>
</dbReference>
<dbReference type="GO" id="GO:0051116">
    <property type="term" value="F:cobaltochelatase activity"/>
    <property type="evidence" value="ECO:0007669"/>
    <property type="project" value="UniProtKB-EC"/>
</dbReference>
<organism evidence="2 3">
    <name type="scientific">Mycobacterium tuberculosis</name>
    <dbReference type="NCBI Taxonomy" id="1773"/>
    <lineage>
        <taxon>Bacteria</taxon>
        <taxon>Bacillati</taxon>
        <taxon>Actinomycetota</taxon>
        <taxon>Actinomycetes</taxon>
        <taxon>Mycobacteriales</taxon>
        <taxon>Mycobacteriaceae</taxon>
        <taxon>Mycobacterium</taxon>
        <taxon>Mycobacterium tuberculosis complex</taxon>
    </lineage>
</organism>
<name>A0A654T7S5_MYCTX</name>
<sequence length="32" mass="3586">MAAKNTDTREHDIADSDDYFQYHGGMVATMPP</sequence>
<protein>
    <submittedName>
        <fullName evidence="2">Cobalamin biosynthesis protein, CobN</fullName>
        <ecNumber evidence="2">6.6.1.2</ecNumber>
    </submittedName>
</protein>
<gene>
    <name evidence="2" type="primary">cobN_2</name>
    <name evidence="2" type="ORF">ERS007681_01518</name>
</gene>
<keyword evidence="2" id="KW-0436">Ligase</keyword>
<dbReference type="AlphaFoldDB" id="A0A654T7S5"/>
<dbReference type="EMBL" id="CFOE01000157">
    <property type="protein sequence ID" value="CFE39146.1"/>
    <property type="molecule type" value="Genomic_DNA"/>
</dbReference>
<accession>A0A654T7S5</accession>
<evidence type="ECO:0000313" key="2">
    <source>
        <dbReference type="EMBL" id="CFE39146.1"/>
    </source>
</evidence>
<feature type="domain" description="CobN/magnesium chelatase" evidence="1">
    <location>
        <begin position="2"/>
        <end position="29"/>
    </location>
</feature>
<proteinExistence type="predicted"/>
<dbReference type="Pfam" id="PF02514">
    <property type="entry name" value="CobN-Mg_chel"/>
    <property type="match status" value="1"/>
</dbReference>
<dbReference type="InterPro" id="IPR003672">
    <property type="entry name" value="CobN/Mg_chltase"/>
</dbReference>
<evidence type="ECO:0000259" key="1">
    <source>
        <dbReference type="Pfam" id="PF02514"/>
    </source>
</evidence>
<evidence type="ECO:0000313" key="3">
    <source>
        <dbReference type="Proteomes" id="UP000048289"/>
    </source>
</evidence>
<reference evidence="2 3" key="1">
    <citation type="submission" date="2015-03" db="EMBL/GenBank/DDBJ databases">
        <authorList>
            <consortium name="Pathogen Informatics"/>
        </authorList>
    </citation>
    <scope>NUCLEOTIDE SEQUENCE [LARGE SCALE GENOMIC DNA]</scope>
    <source>
        <strain evidence="2 3">G09901357</strain>
    </source>
</reference>